<dbReference type="AlphaFoldDB" id="A0A2K0UKF7"/>
<gene>
    <name evidence="1" type="ORF">THARTR1_01784</name>
</gene>
<dbReference type="OrthoDB" id="5146899at2759"/>
<sequence length="290" mass="32356">MSTWYHNDLELLLVENDIFPEGFRYPDSYSAPEPRNLDAILDQLSSPRSGLSEYGDDDFQMFQYTNSSLSRSTIMRRVIPFLEGSVNDSGLEPDTMNDGGIELDNLTPLVEGVEVVLQPDYFDGAPFTAIHRQVRDALGGIIIPSKHIGAPVVPNFFLEVRRPSGNAVTTKMEACYYGACGARLMHALQNYGRDGTPEYDGNAYSFSSTYINGLLKIYAHFVVKPDDTDEALPAYHMVELKAFNMTSTYESFIDGCAAFRNARELAAEFRKDFISNLGINQQPPELCPTL</sequence>
<dbReference type="Proteomes" id="UP000236290">
    <property type="component" value="Unassembled WGS sequence"/>
</dbReference>
<dbReference type="EMBL" id="MTYI01000021">
    <property type="protein sequence ID" value="PNP58269.1"/>
    <property type="molecule type" value="Genomic_DNA"/>
</dbReference>
<comment type="caution">
    <text evidence="1">The sequence shown here is derived from an EMBL/GenBank/DDBJ whole genome shotgun (WGS) entry which is preliminary data.</text>
</comment>
<protein>
    <submittedName>
        <fullName evidence="1">Uncharacterized protein</fullName>
    </submittedName>
</protein>
<proteinExistence type="predicted"/>
<evidence type="ECO:0000313" key="1">
    <source>
        <dbReference type="EMBL" id="PNP58269.1"/>
    </source>
</evidence>
<name>A0A2K0UKF7_TRIHA</name>
<reference evidence="1 2" key="1">
    <citation type="submission" date="2017-02" db="EMBL/GenBank/DDBJ databases">
        <title>Genomes of Trichoderma spp. with biocontrol activity.</title>
        <authorList>
            <person name="Gardiner D."/>
            <person name="Kazan K."/>
            <person name="Vos C."/>
            <person name="Harvey P."/>
        </authorList>
    </citation>
    <scope>NUCLEOTIDE SEQUENCE [LARGE SCALE GENOMIC DNA]</scope>
    <source>
        <strain evidence="1 2">Tr1</strain>
    </source>
</reference>
<organism evidence="1 2">
    <name type="scientific">Trichoderma harzianum</name>
    <name type="common">Hypocrea lixii</name>
    <dbReference type="NCBI Taxonomy" id="5544"/>
    <lineage>
        <taxon>Eukaryota</taxon>
        <taxon>Fungi</taxon>
        <taxon>Dikarya</taxon>
        <taxon>Ascomycota</taxon>
        <taxon>Pezizomycotina</taxon>
        <taxon>Sordariomycetes</taxon>
        <taxon>Hypocreomycetidae</taxon>
        <taxon>Hypocreales</taxon>
        <taxon>Hypocreaceae</taxon>
        <taxon>Trichoderma</taxon>
    </lineage>
</organism>
<evidence type="ECO:0000313" key="2">
    <source>
        <dbReference type="Proteomes" id="UP000236290"/>
    </source>
</evidence>
<accession>A0A2K0UKF7</accession>